<dbReference type="GO" id="GO:0003984">
    <property type="term" value="F:acetolactate synthase activity"/>
    <property type="evidence" value="ECO:0007669"/>
    <property type="project" value="UniProtKB-EC"/>
</dbReference>
<evidence type="ECO:0000256" key="4">
    <source>
        <dbReference type="ARBA" id="ARBA00013145"/>
    </source>
</evidence>
<dbReference type="Pfam" id="PF02776">
    <property type="entry name" value="TPP_enzyme_N"/>
    <property type="match status" value="1"/>
</dbReference>
<dbReference type="CDD" id="cd07035">
    <property type="entry name" value="TPP_PYR_POX_like"/>
    <property type="match status" value="1"/>
</dbReference>
<dbReference type="PANTHER" id="PTHR18968">
    <property type="entry name" value="THIAMINE PYROPHOSPHATE ENZYMES"/>
    <property type="match status" value="1"/>
</dbReference>
<keyword evidence="6" id="KW-0285">Flavoprotein</keyword>
<dbReference type="EMBL" id="VLLK01000001">
    <property type="protein sequence ID" value="TWJ09938.1"/>
    <property type="molecule type" value="Genomic_DNA"/>
</dbReference>
<accession>A0A562UWK4</accession>
<evidence type="ECO:0000256" key="12">
    <source>
        <dbReference type="ARBA" id="ARBA00023304"/>
    </source>
</evidence>
<evidence type="ECO:0000256" key="13">
    <source>
        <dbReference type="ARBA" id="ARBA00048670"/>
    </source>
</evidence>
<dbReference type="Pfam" id="PF02775">
    <property type="entry name" value="TPP_enzyme_C"/>
    <property type="match status" value="1"/>
</dbReference>
<name>A0A562UWK4_9SPHN</name>
<dbReference type="NCBIfam" id="TIGR00118">
    <property type="entry name" value="acolac_lg"/>
    <property type="match status" value="1"/>
</dbReference>
<evidence type="ECO:0000256" key="9">
    <source>
        <dbReference type="ARBA" id="ARBA00022827"/>
    </source>
</evidence>
<dbReference type="EC" id="2.2.1.6" evidence="4 14"/>
<dbReference type="GO" id="GO:0005948">
    <property type="term" value="C:acetolactate synthase complex"/>
    <property type="evidence" value="ECO:0007669"/>
    <property type="project" value="TreeGrafter"/>
</dbReference>
<evidence type="ECO:0000313" key="18">
    <source>
        <dbReference type="EMBL" id="TWJ09938.1"/>
    </source>
</evidence>
<evidence type="ECO:0000256" key="10">
    <source>
        <dbReference type="ARBA" id="ARBA00022842"/>
    </source>
</evidence>
<dbReference type="UniPathway" id="UPA00049">
    <property type="reaction ID" value="UER00059"/>
</dbReference>
<evidence type="ECO:0000259" key="17">
    <source>
        <dbReference type="Pfam" id="PF02776"/>
    </source>
</evidence>
<evidence type="ECO:0000313" key="19">
    <source>
        <dbReference type="Proteomes" id="UP000320547"/>
    </source>
</evidence>
<dbReference type="CDD" id="cd02015">
    <property type="entry name" value="TPP_AHAS"/>
    <property type="match status" value="1"/>
</dbReference>
<evidence type="ECO:0000256" key="1">
    <source>
        <dbReference type="ARBA" id="ARBA00004974"/>
    </source>
</evidence>
<dbReference type="InterPro" id="IPR039368">
    <property type="entry name" value="AHAS_TPP"/>
</dbReference>
<feature type="domain" description="Thiamine pyrophosphate enzyme TPP-binding" evidence="16">
    <location>
        <begin position="427"/>
        <end position="574"/>
    </location>
</feature>
<evidence type="ECO:0000256" key="2">
    <source>
        <dbReference type="ARBA" id="ARBA00005025"/>
    </source>
</evidence>
<keyword evidence="5 14" id="KW-0028">Amino-acid biosynthesis</keyword>
<dbReference type="Gene3D" id="3.40.50.970">
    <property type="match status" value="2"/>
</dbReference>
<dbReference type="UniPathway" id="UPA00047">
    <property type="reaction ID" value="UER00055"/>
</dbReference>
<organism evidence="18 19">
    <name type="scientific">Altererythrobacter ishigakiensis</name>
    <dbReference type="NCBI Taxonomy" id="476157"/>
    <lineage>
        <taxon>Bacteria</taxon>
        <taxon>Pseudomonadati</taxon>
        <taxon>Pseudomonadota</taxon>
        <taxon>Alphaproteobacteria</taxon>
        <taxon>Sphingomonadales</taxon>
        <taxon>Erythrobacteraceae</taxon>
        <taxon>Altererythrobacter</taxon>
    </lineage>
</organism>
<keyword evidence="12 14" id="KW-0100">Branched-chain amino acid biosynthesis</keyword>
<comment type="cofactor">
    <cofactor evidence="14">
        <name>thiamine diphosphate</name>
        <dbReference type="ChEBI" id="CHEBI:58937"/>
    </cofactor>
    <text evidence="14">Binds 1 thiamine pyrophosphate per subunit.</text>
</comment>
<protein>
    <recommendedName>
        <fullName evidence="4 14">Acetolactate synthase</fullName>
        <ecNumber evidence="4 14">2.2.1.6</ecNumber>
    </recommendedName>
</protein>
<dbReference type="FunFam" id="3.40.50.1220:FF:000008">
    <property type="entry name" value="Acetolactate synthase"/>
    <property type="match status" value="1"/>
</dbReference>
<dbReference type="STRING" id="476157.GCA_001663155_01763"/>
<dbReference type="SUPFAM" id="SSF52518">
    <property type="entry name" value="Thiamin diphosphate-binding fold (THDP-binding)"/>
    <property type="match status" value="2"/>
</dbReference>
<dbReference type="GO" id="GO:0009097">
    <property type="term" value="P:isoleucine biosynthetic process"/>
    <property type="evidence" value="ECO:0007669"/>
    <property type="project" value="UniProtKB-UniPathway"/>
</dbReference>
<dbReference type="InterPro" id="IPR012000">
    <property type="entry name" value="Thiamin_PyroP_enz_cen_dom"/>
</dbReference>
<evidence type="ECO:0000256" key="14">
    <source>
        <dbReference type="RuleBase" id="RU003591"/>
    </source>
</evidence>
<evidence type="ECO:0000256" key="3">
    <source>
        <dbReference type="ARBA" id="ARBA00007812"/>
    </source>
</evidence>
<feature type="domain" description="Thiamine pyrophosphate enzyme N-terminal TPP-binding" evidence="17">
    <location>
        <begin position="40"/>
        <end position="154"/>
    </location>
</feature>
<keyword evidence="7 14" id="KW-0808">Transferase</keyword>
<comment type="cofactor">
    <cofactor evidence="14">
        <name>Mg(2+)</name>
        <dbReference type="ChEBI" id="CHEBI:18420"/>
    </cofactor>
    <text evidence="14">Binds 1 Mg(2+) ion per subunit.</text>
</comment>
<evidence type="ECO:0000259" key="15">
    <source>
        <dbReference type="Pfam" id="PF00205"/>
    </source>
</evidence>
<keyword evidence="19" id="KW-1185">Reference proteome</keyword>
<dbReference type="Pfam" id="PF00205">
    <property type="entry name" value="TPP_enzyme_M"/>
    <property type="match status" value="1"/>
</dbReference>
<dbReference type="PANTHER" id="PTHR18968:SF13">
    <property type="entry name" value="ACETOLACTATE SYNTHASE CATALYTIC SUBUNIT, MITOCHONDRIAL"/>
    <property type="match status" value="1"/>
</dbReference>
<evidence type="ECO:0000259" key="16">
    <source>
        <dbReference type="Pfam" id="PF02775"/>
    </source>
</evidence>
<evidence type="ECO:0000256" key="5">
    <source>
        <dbReference type="ARBA" id="ARBA00022605"/>
    </source>
</evidence>
<comment type="similarity">
    <text evidence="3 14">Belongs to the TPP enzyme family.</text>
</comment>
<dbReference type="GO" id="GO:0030976">
    <property type="term" value="F:thiamine pyrophosphate binding"/>
    <property type="evidence" value="ECO:0007669"/>
    <property type="project" value="UniProtKB-UniRule"/>
</dbReference>
<dbReference type="AlphaFoldDB" id="A0A562UWK4"/>
<keyword evidence="8 14" id="KW-0479">Metal-binding</keyword>
<proteinExistence type="inferred from homology"/>
<evidence type="ECO:0000256" key="6">
    <source>
        <dbReference type="ARBA" id="ARBA00022630"/>
    </source>
</evidence>
<dbReference type="SUPFAM" id="SSF52467">
    <property type="entry name" value="DHS-like NAD/FAD-binding domain"/>
    <property type="match status" value="1"/>
</dbReference>
<dbReference type="Gene3D" id="3.40.50.1220">
    <property type="entry name" value="TPP-binding domain"/>
    <property type="match status" value="1"/>
</dbReference>
<evidence type="ECO:0000256" key="11">
    <source>
        <dbReference type="ARBA" id="ARBA00023052"/>
    </source>
</evidence>
<comment type="pathway">
    <text evidence="2 14">Amino-acid biosynthesis; L-valine biosynthesis; L-valine from pyruvate: step 1/4.</text>
</comment>
<comment type="pathway">
    <text evidence="1 14">Amino-acid biosynthesis; L-isoleucine biosynthesis; L-isoleucine from 2-oxobutanoate: step 1/4.</text>
</comment>
<dbReference type="InterPro" id="IPR012001">
    <property type="entry name" value="Thiamin_PyroP_enz_TPP-bd_dom"/>
</dbReference>
<keyword evidence="11 14" id="KW-0786">Thiamine pyrophosphate</keyword>
<dbReference type="InterPro" id="IPR029061">
    <property type="entry name" value="THDP-binding"/>
</dbReference>
<dbReference type="GO" id="GO:0009099">
    <property type="term" value="P:L-valine biosynthetic process"/>
    <property type="evidence" value="ECO:0007669"/>
    <property type="project" value="UniProtKB-UniPathway"/>
</dbReference>
<dbReference type="FunFam" id="3.40.50.970:FF:000007">
    <property type="entry name" value="Acetolactate synthase"/>
    <property type="match status" value="1"/>
</dbReference>
<evidence type="ECO:0000256" key="7">
    <source>
        <dbReference type="ARBA" id="ARBA00022679"/>
    </source>
</evidence>
<dbReference type="GO" id="GO:0000287">
    <property type="term" value="F:magnesium ion binding"/>
    <property type="evidence" value="ECO:0007669"/>
    <property type="project" value="UniProtKB-UniRule"/>
</dbReference>
<comment type="caution">
    <text evidence="18">The sequence shown here is derived from an EMBL/GenBank/DDBJ whole genome shotgun (WGS) entry which is preliminary data.</text>
</comment>
<gene>
    <name evidence="18" type="ORF">JN10_1593</name>
</gene>
<reference evidence="18 19" key="1">
    <citation type="submission" date="2019-07" db="EMBL/GenBank/DDBJ databases">
        <title>Genomic Encyclopedia of Archaeal and Bacterial Type Strains, Phase II (KMG-II): from individual species to whole genera.</title>
        <authorList>
            <person name="Goeker M."/>
        </authorList>
    </citation>
    <scope>NUCLEOTIDE SEQUENCE [LARGE SCALE GENOMIC DNA]</scope>
    <source>
        <strain evidence="18 19">ATCC BAA-2084</strain>
    </source>
</reference>
<sequence length="614" mass="66446">MRPGVAVPAPGLFIRDKKSWNKRASLPRKWKETLVSSERSGAKILVDCLIDQGVEFVFGYPGGAVLPIYDELFGDLRIRHILVRHEAGAAHAAEGYARSTGKPGVVLVTSGPGATNAVTGIADAFLDSIPMVVITGQVPTPLIGTDAFQEADTVGITRHCTKHNYLVKDPVDLKPTLEEAFRIATTGRPGPVVVDIPKDVQIAVPSMQRATKSASHRYEPQMVGSAEAIAEAVDLIANAERPVLYTGGGVINSGPEASKLLRQLQDMTGAPLTSTLMGLGAFPADHPDWLGMLGMHGTYEANMAMNKCDVMLCVGARFDDRVTGRLDAFSPESTKIHIDIDRSSINKTVPVELPILGDCAAVLQQLVAAWGDRKPRDLGEWKARIAGWRARECLAYPEKSEMIMPQKAVERLFALTKDSNPIITTEVGQHQMWAAQYFGFNDPNKWLTSGGLGTMGYGLPAAIGAQLGNPDDLVIDIAGEASIQMNIQELGTASQYRLPVKVFILNNEYMGMVRQWQELTYESRYSNSYSDSLPDFVKLAESYGWTGIRINDESELDAGIEAMLAADGPVIVDCLVSPSANCFPMIPSGAAHTEMLLYGDQVEGTMDDEAKALV</sequence>
<dbReference type="Proteomes" id="UP000320547">
    <property type="component" value="Unassembled WGS sequence"/>
</dbReference>
<feature type="domain" description="Thiamine pyrophosphate enzyme central" evidence="15">
    <location>
        <begin position="229"/>
        <end position="366"/>
    </location>
</feature>
<keyword evidence="9" id="KW-0274">FAD</keyword>
<keyword evidence="10 14" id="KW-0460">Magnesium</keyword>
<dbReference type="InterPro" id="IPR029035">
    <property type="entry name" value="DHS-like_NAD/FAD-binding_dom"/>
</dbReference>
<dbReference type="InterPro" id="IPR045229">
    <property type="entry name" value="TPP_enz"/>
</dbReference>
<dbReference type="GO" id="GO:0050660">
    <property type="term" value="F:flavin adenine dinucleotide binding"/>
    <property type="evidence" value="ECO:0007669"/>
    <property type="project" value="InterPro"/>
</dbReference>
<dbReference type="InterPro" id="IPR012846">
    <property type="entry name" value="Acetolactate_synth_lsu"/>
</dbReference>
<dbReference type="FunFam" id="3.40.50.970:FF:000016">
    <property type="entry name" value="Acetolactate synthase"/>
    <property type="match status" value="1"/>
</dbReference>
<comment type="catalytic activity">
    <reaction evidence="13 14">
        <text>2 pyruvate + H(+) = (2S)-2-acetolactate + CO2</text>
        <dbReference type="Rhea" id="RHEA:25249"/>
        <dbReference type="ChEBI" id="CHEBI:15361"/>
        <dbReference type="ChEBI" id="CHEBI:15378"/>
        <dbReference type="ChEBI" id="CHEBI:16526"/>
        <dbReference type="ChEBI" id="CHEBI:58476"/>
        <dbReference type="EC" id="2.2.1.6"/>
    </reaction>
</comment>
<dbReference type="InterPro" id="IPR011766">
    <property type="entry name" value="TPP_enzyme_TPP-bd"/>
</dbReference>
<evidence type="ECO:0000256" key="8">
    <source>
        <dbReference type="ARBA" id="ARBA00022723"/>
    </source>
</evidence>